<sequence length="90" mass="10700">MSLGEAIRYMIKDLGLEEKVWQAEAKEAWFAIMGAHMEQYTTRIKVEKGKMIIQLTSSELKNEMSYHKKKIIQNIQEEMKNDYIKEIQFI</sequence>
<dbReference type="Pfam" id="PF05258">
    <property type="entry name" value="DciA"/>
    <property type="match status" value="1"/>
</dbReference>
<organism evidence="1">
    <name type="scientific">Cyprideis torosa</name>
    <dbReference type="NCBI Taxonomy" id="163714"/>
    <lineage>
        <taxon>Eukaryota</taxon>
        <taxon>Metazoa</taxon>
        <taxon>Ecdysozoa</taxon>
        <taxon>Arthropoda</taxon>
        <taxon>Crustacea</taxon>
        <taxon>Oligostraca</taxon>
        <taxon>Ostracoda</taxon>
        <taxon>Podocopa</taxon>
        <taxon>Podocopida</taxon>
        <taxon>Cytherocopina</taxon>
        <taxon>Cytheroidea</taxon>
        <taxon>Cytherideidae</taxon>
        <taxon>Cyprideis</taxon>
    </lineage>
</organism>
<proteinExistence type="predicted"/>
<evidence type="ECO:0000313" key="1">
    <source>
        <dbReference type="EMBL" id="CAD7233235.1"/>
    </source>
</evidence>
<dbReference type="InterPro" id="IPR007922">
    <property type="entry name" value="DciA-like"/>
</dbReference>
<gene>
    <name evidence="1" type="ORF">CTOB1V02_LOCUS11058</name>
</gene>
<dbReference type="AlphaFoldDB" id="A0A7R8WQQ1"/>
<dbReference type="EMBL" id="OB665880">
    <property type="protein sequence ID" value="CAD7233235.1"/>
    <property type="molecule type" value="Genomic_DNA"/>
</dbReference>
<accession>A0A7R8WQQ1</accession>
<name>A0A7R8WQQ1_9CRUS</name>
<reference evidence="1" key="1">
    <citation type="submission" date="2020-11" db="EMBL/GenBank/DDBJ databases">
        <authorList>
            <person name="Tran Van P."/>
        </authorList>
    </citation>
    <scope>NUCLEOTIDE SEQUENCE</scope>
</reference>
<protein>
    <submittedName>
        <fullName evidence="1">Uncharacterized protein</fullName>
    </submittedName>
</protein>